<protein>
    <submittedName>
        <fullName evidence="1">Uncharacterized protein</fullName>
    </submittedName>
</protein>
<sequence length="103" mass="11149">MDEHRQFVTPTKQAMKVRPISEWSLTPGPLDSGSITANGTEGRGMNGFCWPAQPVPVTCISAPLVHHRPSEAVHCASGASSFLALFICSAIQQYSRVHEAIMN</sequence>
<proteinExistence type="predicted"/>
<dbReference type="Proteomes" id="UP000031036">
    <property type="component" value="Unassembled WGS sequence"/>
</dbReference>
<gene>
    <name evidence="1" type="ORF">Tcan_01858</name>
</gene>
<evidence type="ECO:0000313" key="1">
    <source>
        <dbReference type="EMBL" id="KHN72509.1"/>
    </source>
</evidence>
<keyword evidence="2" id="KW-1185">Reference proteome</keyword>
<dbReference type="AlphaFoldDB" id="A0A0B2UTD4"/>
<reference evidence="1 2" key="1">
    <citation type="submission" date="2014-11" db="EMBL/GenBank/DDBJ databases">
        <title>Genetic blueprint of the zoonotic pathogen Toxocara canis.</title>
        <authorList>
            <person name="Zhu X.-Q."/>
            <person name="Korhonen P.K."/>
            <person name="Cai H."/>
            <person name="Young N.D."/>
            <person name="Nejsum P."/>
            <person name="von Samson-Himmelstjerna G."/>
            <person name="Boag P.R."/>
            <person name="Tan P."/>
            <person name="Li Q."/>
            <person name="Min J."/>
            <person name="Yang Y."/>
            <person name="Wang X."/>
            <person name="Fang X."/>
            <person name="Hall R.S."/>
            <person name="Hofmann A."/>
            <person name="Sternberg P.W."/>
            <person name="Jex A.R."/>
            <person name="Gasser R.B."/>
        </authorList>
    </citation>
    <scope>NUCLEOTIDE SEQUENCE [LARGE SCALE GENOMIC DNA]</scope>
    <source>
        <strain evidence="1">PN_DK_2014</strain>
    </source>
</reference>
<evidence type="ECO:0000313" key="2">
    <source>
        <dbReference type="Proteomes" id="UP000031036"/>
    </source>
</evidence>
<dbReference type="EMBL" id="JPKZ01003248">
    <property type="protein sequence ID" value="KHN72509.1"/>
    <property type="molecule type" value="Genomic_DNA"/>
</dbReference>
<organism evidence="1 2">
    <name type="scientific">Toxocara canis</name>
    <name type="common">Canine roundworm</name>
    <dbReference type="NCBI Taxonomy" id="6265"/>
    <lineage>
        <taxon>Eukaryota</taxon>
        <taxon>Metazoa</taxon>
        <taxon>Ecdysozoa</taxon>
        <taxon>Nematoda</taxon>
        <taxon>Chromadorea</taxon>
        <taxon>Rhabditida</taxon>
        <taxon>Spirurina</taxon>
        <taxon>Ascaridomorpha</taxon>
        <taxon>Ascaridoidea</taxon>
        <taxon>Toxocaridae</taxon>
        <taxon>Toxocara</taxon>
    </lineage>
</organism>
<name>A0A0B2UTD4_TOXCA</name>
<comment type="caution">
    <text evidence="1">The sequence shown here is derived from an EMBL/GenBank/DDBJ whole genome shotgun (WGS) entry which is preliminary data.</text>
</comment>
<accession>A0A0B2UTD4</accession>